<dbReference type="PROSITE" id="PS50109">
    <property type="entry name" value="HIS_KIN"/>
    <property type="match status" value="1"/>
</dbReference>
<evidence type="ECO:0000256" key="6">
    <source>
        <dbReference type="ARBA" id="ARBA00022679"/>
    </source>
</evidence>
<dbReference type="InterPro" id="IPR036097">
    <property type="entry name" value="HisK_dim/P_sf"/>
</dbReference>
<dbReference type="AlphaFoldDB" id="A0A1N7L3F1"/>
<keyword evidence="5" id="KW-0597">Phosphoprotein</keyword>
<dbReference type="InterPro" id="IPR036890">
    <property type="entry name" value="HATPase_C_sf"/>
</dbReference>
<reference evidence="15 16" key="1">
    <citation type="submission" date="2017-01" db="EMBL/GenBank/DDBJ databases">
        <authorList>
            <person name="Mah S.A."/>
            <person name="Swanson W.J."/>
            <person name="Moy G.W."/>
            <person name="Vacquier V.D."/>
        </authorList>
    </citation>
    <scope>NUCLEOTIDE SEQUENCE [LARGE SCALE GENOMIC DNA]</scope>
    <source>
        <strain evidence="15 16">DSM 11589</strain>
    </source>
</reference>
<dbReference type="EC" id="2.7.13.3" evidence="3"/>
<evidence type="ECO:0000256" key="8">
    <source>
        <dbReference type="ARBA" id="ARBA00022741"/>
    </source>
</evidence>
<keyword evidence="12" id="KW-0902">Two-component regulatory system</keyword>
<keyword evidence="6" id="KW-0808">Transferase</keyword>
<evidence type="ECO:0000256" key="1">
    <source>
        <dbReference type="ARBA" id="ARBA00000085"/>
    </source>
</evidence>
<dbReference type="GO" id="GO:0005524">
    <property type="term" value="F:ATP binding"/>
    <property type="evidence" value="ECO:0007669"/>
    <property type="project" value="UniProtKB-KW"/>
</dbReference>
<evidence type="ECO:0000256" key="13">
    <source>
        <dbReference type="SAM" id="Phobius"/>
    </source>
</evidence>
<dbReference type="PANTHER" id="PTHR43065:SF46">
    <property type="entry name" value="C4-DICARBOXYLATE TRANSPORT SENSOR PROTEIN DCTB"/>
    <property type="match status" value="1"/>
</dbReference>
<comment type="catalytic activity">
    <reaction evidence="1">
        <text>ATP + protein L-histidine = ADP + protein N-phospho-L-histidine.</text>
        <dbReference type="EC" id="2.7.13.3"/>
    </reaction>
</comment>
<feature type="domain" description="Histidine kinase" evidence="14">
    <location>
        <begin position="375"/>
        <end position="584"/>
    </location>
</feature>
<dbReference type="InterPro" id="IPR005467">
    <property type="entry name" value="His_kinase_dom"/>
</dbReference>
<dbReference type="InterPro" id="IPR003661">
    <property type="entry name" value="HisK_dim/P_dom"/>
</dbReference>
<dbReference type="InterPro" id="IPR003594">
    <property type="entry name" value="HATPase_dom"/>
</dbReference>
<dbReference type="EMBL" id="FTOA01000003">
    <property type="protein sequence ID" value="SIS68200.1"/>
    <property type="molecule type" value="Genomic_DNA"/>
</dbReference>
<dbReference type="Pfam" id="PF00512">
    <property type="entry name" value="HisKA"/>
    <property type="match status" value="1"/>
</dbReference>
<keyword evidence="11 13" id="KW-1133">Transmembrane helix</keyword>
<dbReference type="SUPFAM" id="SSF55874">
    <property type="entry name" value="ATPase domain of HSP90 chaperone/DNA topoisomerase II/histidine kinase"/>
    <property type="match status" value="1"/>
</dbReference>
<organism evidence="15 16">
    <name type="scientific">Insolitispirillum peregrinum</name>
    <dbReference type="NCBI Taxonomy" id="80876"/>
    <lineage>
        <taxon>Bacteria</taxon>
        <taxon>Pseudomonadati</taxon>
        <taxon>Pseudomonadota</taxon>
        <taxon>Alphaproteobacteria</taxon>
        <taxon>Rhodospirillales</taxon>
        <taxon>Novispirillaceae</taxon>
        <taxon>Insolitispirillum</taxon>
    </lineage>
</organism>
<dbReference type="SUPFAM" id="SSF103190">
    <property type="entry name" value="Sensory domain-like"/>
    <property type="match status" value="1"/>
</dbReference>
<evidence type="ECO:0000256" key="10">
    <source>
        <dbReference type="ARBA" id="ARBA00022840"/>
    </source>
</evidence>
<dbReference type="Gene3D" id="6.10.250.3020">
    <property type="match status" value="1"/>
</dbReference>
<evidence type="ECO:0000256" key="4">
    <source>
        <dbReference type="ARBA" id="ARBA00022475"/>
    </source>
</evidence>
<dbReference type="GO" id="GO:0005886">
    <property type="term" value="C:plasma membrane"/>
    <property type="evidence" value="ECO:0007669"/>
    <property type="project" value="UniProtKB-SubCell"/>
</dbReference>
<protein>
    <recommendedName>
        <fullName evidence="3">histidine kinase</fullName>
        <ecNumber evidence="3">2.7.13.3</ecNumber>
    </recommendedName>
</protein>
<dbReference type="PANTHER" id="PTHR43065">
    <property type="entry name" value="SENSOR HISTIDINE KINASE"/>
    <property type="match status" value="1"/>
</dbReference>
<dbReference type="SUPFAM" id="SSF47384">
    <property type="entry name" value="Homodimeric domain of signal transducing histidine kinase"/>
    <property type="match status" value="1"/>
</dbReference>
<keyword evidence="8" id="KW-0547">Nucleotide-binding</keyword>
<dbReference type="OrthoDB" id="7568856at2"/>
<evidence type="ECO:0000313" key="15">
    <source>
        <dbReference type="EMBL" id="SIS68200.1"/>
    </source>
</evidence>
<name>A0A1N7L3F1_9PROT</name>
<comment type="subcellular location">
    <subcellularLocation>
        <location evidence="2">Cell membrane</location>
        <topology evidence="2">Multi-pass membrane protein</topology>
    </subcellularLocation>
</comment>
<dbReference type="Proteomes" id="UP000185678">
    <property type="component" value="Unassembled WGS sequence"/>
</dbReference>
<evidence type="ECO:0000259" key="14">
    <source>
        <dbReference type="PROSITE" id="PS50109"/>
    </source>
</evidence>
<dbReference type="RefSeq" id="WP_076399732.1">
    <property type="nucleotide sequence ID" value="NZ_FTOA01000003.1"/>
</dbReference>
<dbReference type="PRINTS" id="PR00344">
    <property type="entry name" value="BCTRLSENSOR"/>
</dbReference>
<keyword evidence="7 13" id="KW-0812">Transmembrane</keyword>
<keyword evidence="10" id="KW-0067">ATP-binding</keyword>
<keyword evidence="9 15" id="KW-0418">Kinase</keyword>
<feature type="transmembrane region" description="Helical" evidence="13">
    <location>
        <begin position="291"/>
        <end position="312"/>
    </location>
</feature>
<dbReference type="Gene3D" id="1.10.287.130">
    <property type="match status" value="1"/>
</dbReference>
<evidence type="ECO:0000256" key="9">
    <source>
        <dbReference type="ARBA" id="ARBA00022777"/>
    </source>
</evidence>
<dbReference type="Gene3D" id="3.30.565.10">
    <property type="entry name" value="Histidine kinase-like ATPase, C-terminal domain"/>
    <property type="match status" value="1"/>
</dbReference>
<dbReference type="CDD" id="cd00082">
    <property type="entry name" value="HisKA"/>
    <property type="match status" value="1"/>
</dbReference>
<dbReference type="Pfam" id="PF02518">
    <property type="entry name" value="HATPase_c"/>
    <property type="match status" value="1"/>
</dbReference>
<accession>A0A1N7L3F1</accession>
<dbReference type="STRING" id="80876.SAMN05421779_10377"/>
<evidence type="ECO:0000313" key="16">
    <source>
        <dbReference type="Proteomes" id="UP000185678"/>
    </source>
</evidence>
<keyword evidence="16" id="KW-1185">Reference proteome</keyword>
<evidence type="ECO:0000256" key="12">
    <source>
        <dbReference type="ARBA" id="ARBA00023012"/>
    </source>
</evidence>
<evidence type="ECO:0000256" key="7">
    <source>
        <dbReference type="ARBA" id="ARBA00022692"/>
    </source>
</evidence>
<evidence type="ECO:0000256" key="11">
    <source>
        <dbReference type="ARBA" id="ARBA00022989"/>
    </source>
</evidence>
<evidence type="ECO:0000256" key="2">
    <source>
        <dbReference type="ARBA" id="ARBA00004651"/>
    </source>
</evidence>
<proteinExistence type="predicted"/>
<sequence length="584" mass="62959">MLDPSRKIRIVFVSVVVLLLAALWLAALVLARHQALNELAAETDALARQHGRVIDSELARFRLLPIVLSEYGDLAAVLATPTVDDQRRLSEKLRGLAGKTGASVLYLLNRTGRAVVGSNFDRPDSFVGQEFAFRPYFSRAMADGGSEYFGAGVLTGRPGLFLARRLGEGPDRALGVVVVKYEFATLTQNWGGDPGETLITDERGIILAAADPSQLLTTVMPLSTQDRQAIAASGQYGTAALREGRYRWLGPDRMLIGGTDEAVMVTVPVAGTNLRLLHLMKTAPALRAATYRAWGMAVPIVAGGVLIALLMWNRLTRAARLAADRRALEQAVSERTQQLQEEMGKRALADQRFRDTREELEQANRLASVGSIAAGLMHEINQPVATIRTLSENACHHLAANRLEKVKNNLDVTIAMTERIATITQEMRRFARRKHGQTSREPLEGVIAGALLLVEDRLRRQGITLQRPEGALPQVLAERVRLEQVLVNLLQNALDAVEGIPAPAIALTVEQGEGSVVLTVADNGPGIDPALGKQIFLPFVTGKPDGLGLGLGIAHDIMVDLGGTLTVAESPLGGAALAMTMRTA</sequence>
<dbReference type="SMART" id="SM00387">
    <property type="entry name" value="HATPase_c"/>
    <property type="match status" value="1"/>
</dbReference>
<dbReference type="InterPro" id="IPR029151">
    <property type="entry name" value="Sensor-like_sf"/>
</dbReference>
<evidence type="ECO:0000256" key="5">
    <source>
        <dbReference type="ARBA" id="ARBA00022553"/>
    </source>
</evidence>
<dbReference type="Gene3D" id="3.30.450.20">
    <property type="entry name" value="PAS domain"/>
    <property type="match status" value="2"/>
</dbReference>
<keyword evidence="4" id="KW-1003">Cell membrane</keyword>
<dbReference type="InterPro" id="IPR017055">
    <property type="entry name" value="Sig_transdc_His_kinase_DctB"/>
</dbReference>
<keyword evidence="13" id="KW-0472">Membrane</keyword>
<dbReference type="GO" id="GO:0000155">
    <property type="term" value="F:phosphorelay sensor kinase activity"/>
    <property type="evidence" value="ECO:0007669"/>
    <property type="project" value="InterPro"/>
</dbReference>
<dbReference type="PIRSF" id="PIRSF036431">
    <property type="entry name" value="STHK_DctB"/>
    <property type="match status" value="1"/>
</dbReference>
<gene>
    <name evidence="15" type="ORF">SAMN05421779_10377</name>
</gene>
<evidence type="ECO:0000256" key="3">
    <source>
        <dbReference type="ARBA" id="ARBA00012438"/>
    </source>
</evidence>
<dbReference type="InterPro" id="IPR004358">
    <property type="entry name" value="Sig_transdc_His_kin-like_C"/>
</dbReference>